<evidence type="ECO:0000313" key="2">
    <source>
        <dbReference type="Proteomes" id="UP000554482"/>
    </source>
</evidence>
<reference evidence="1 2" key="1">
    <citation type="submission" date="2020-06" db="EMBL/GenBank/DDBJ databases">
        <title>Transcriptomic and genomic resources for Thalictrum thalictroides and T. hernandezii: Facilitating candidate gene discovery in an emerging model plant lineage.</title>
        <authorList>
            <person name="Arias T."/>
            <person name="Riano-Pachon D.M."/>
            <person name="Di Stilio V.S."/>
        </authorList>
    </citation>
    <scope>NUCLEOTIDE SEQUENCE [LARGE SCALE GENOMIC DNA]</scope>
    <source>
        <strain evidence="2">cv. WT478/WT964</strain>
        <tissue evidence="1">Leaves</tissue>
    </source>
</reference>
<sequence length="114" mass="12601">SLLDKRWGCREILYDKSTNGDTYITGLLAMSKATNKKIVKADVWGCREILYDKSTNGDTYVTGLAMSKATNKKIVKADVYAAACCPWNQKITSFTVEGFYTAESQLAALEKTAQ</sequence>
<organism evidence="1 2">
    <name type="scientific">Thalictrum thalictroides</name>
    <name type="common">Rue-anemone</name>
    <name type="synonym">Anemone thalictroides</name>
    <dbReference type="NCBI Taxonomy" id="46969"/>
    <lineage>
        <taxon>Eukaryota</taxon>
        <taxon>Viridiplantae</taxon>
        <taxon>Streptophyta</taxon>
        <taxon>Embryophyta</taxon>
        <taxon>Tracheophyta</taxon>
        <taxon>Spermatophyta</taxon>
        <taxon>Magnoliopsida</taxon>
        <taxon>Ranunculales</taxon>
        <taxon>Ranunculaceae</taxon>
        <taxon>Thalictroideae</taxon>
        <taxon>Thalictrum</taxon>
    </lineage>
</organism>
<gene>
    <name evidence="1" type="ORF">FRX31_031004</name>
</gene>
<dbReference type="AlphaFoldDB" id="A0A7J6V5I2"/>
<evidence type="ECO:0000313" key="1">
    <source>
        <dbReference type="EMBL" id="KAF5179405.1"/>
    </source>
</evidence>
<dbReference type="Proteomes" id="UP000554482">
    <property type="component" value="Unassembled WGS sequence"/>
</dbReference>
<name>A0A7J6V5I2_THATH</name>
<dbReference type="EMBL" id="JABWDY010038804">
    <property type="protein sequence ID" value="KAF5179405.1"/>
    <property type="molecule type" value="Genomic_DNA"/>
</dbReference>
<comment type="caution">
    <text evidence="1">The sequence shown here is derived from an EMBL/GenBank/DDBJ whole genome shotgun (WGS) entry which is preliminary data.</text>
</comment>
<accession>A0A7J6V5I2</accession>
<feature type="non-terminal residue" evidence="1">
    <location>
        <position position="1"/>
    </location>
</feature>
<proteinExistence type="predicted"/>
<protein>
    <submittedName>
        <fullName evidence="1">Zeta-carotene desaturase, chloroplastic/chromoplastic</fullName>
    </submittedName>
</protein>
<keyword evidence="2" id="KW-1185">Reference proteome</keyword>